<feature type="region of interest" description="Disordered" evidence="1">
    <location>
        <begin position="1"/>
        <end position="20"/>
    </location>
</feature>
<keyword evidence="2" id="KW-1133">Transmembrane helix</keyword>
<dbReference type="Ensembl" id="ENSFCTT00005016017.1">
    <property type="protein sequence ID" value="ENSFCTP00005010884.1"/>
    <property type="gene ID" value="ENSFCTG00005005726.1"/>
</dbReference>
<organism evidence="3 4">
    <name type="scientific">Felis catus</name>
    <name type="common">Cat</name>
    <name type="synonym">Felis silvestris catus</name>
    <dbReference type="NCBI Taxonomy" id="9685"/>
    <lineage>
        <taxon>Eukaryota</taxon>
        <taxon>Metazoa</taxon>
        <taxon>Chordata</taxon>
        <taxon>Craniata</taxon>
        <taxon>Vertebrata</taxon>
        <taxon>Euteleostomi</taxon>
        <taxon>Mammalia</taxon>
        <taxon>Eutheria</taxon>
        <taxon>Laurasiatheria</taxon>
        <taxon>Carnivora</taxon>
        <taxon>Feliformia</taxon>
        <taxon>Felidae</taxon>
        <taxon>Felinae</taxon>
        <taxon>Felis</taxon>
    </lineage>
</organism>
<evidence type="ECO:0000256" key="2">
    <source>
        <dbReference type="SAM" id="Phobius"/>
    </source>
</evidence>
<dbReference type="PANTHER" id="PTHR37360:SF1">
    <property type="entry name" value="FMR1 NEIGHBOR PROTEIN"/>
    <property type="match status" value="1"/>
</dbReference>
<evidence type="ECO:0000256" key="1">
    <source>
        <dbReference type="SAM" id="MobiDB-lite"/>
    </source>
</evidence>
<keyword evidence="2" id="KW-0812">Transmembrane</keyword>
<dbReference type="Proteomes" id="UP000823872">
    <property type="component" value="Chromosome X"/>
</dbReference>
<proteinExistence type="predicted"/>
<dbReference type="GeneTree" id="ENSGT00390000007953"/>
<feature type="transmembrane region" description="Helical" evidence="2">
    <location>
        <begin position="83"/>
        <end position="103"/>
    </location>
</feature>
<feature type="compositionally biased region" description="Basic residues" evidence="1">
    <location>
        <begin position="1"/>
        <end position="11"/>
    </location>
</feature>
<name>A0ABI7WKP6_FELCA</name>
<keyword evidence="4" id="KW-1185">Reference proteome</keyword>
<protein>
    <recommendedName>
        <fullName evidence="5">FMR1 neighbor</fullName>
    </recommendedName>
</protein>
<dbReference type="InterPro" id="IPR055331">
    <property type="entry name" value="FMR1-like"/>
</dbReference>
<dbReference type="PANTHER" id="PTHR37360">
    <property type="entry name" value="FRAGILE X MENTAL RETARDATION 1 NEIGHBOR PROTEIN"/>
    <property type="match status" value="1"/>
</dbReference>
<evidence type="ECO:0008006" key="5">
    <source>
        <dbReference type="Google" id="ProtNLM"/>
    </source>
</evidence>
<reference evidence="3 4" key="1">
    <citation type="submission" date="2021-02" db="EMBL/GenBank/DDBJ databases">
        <title>Safari Cat Assemblies.</title>
        <authorList>
            <person name="Bredemeyer K.R."/>
            <person name="Murphy W.J."/>
        </authorList>
    </citation>
    <scope>NUCLEOTIDE SEQUENCE [LARGE SCALE GENOMIC DNA]</scope>
</reference>
<sequence length="267" mass="29987">MPSDRRKRTRSKIGSLKGPHSRVISCDAGCTGETPGDKSHPGGSVAGREGGATAKAQAGWRASLRAFGAETRRYLLKMWVHRCLGLLLLASCALLLGLCYYASTWSSNSVSSSEYNVWSSENADGQTPEKTSAWEALFIFFFPTTCIPKQNQVVKACNEQQDYNKTECLGYKCCYSSFKISNINCFVPLKDKPTQMFRMFGLGVIGMIILGCVPIFCCSLWRRSIIFPLRRIQTIPSRRDCPSHLNLMEHFRKTKICSYFCHVYLQI</sequence>
<keyword evidence="2" id="KW-0472">Membrane</keyword>
<gene>
    <name evidence="3" type="primary">FMR1NB</name>
</gene>
<accession>A0ABI7WKP6</accession>
<evidence type="ECO:0000313" key="3">
    <source>
        <dbReference type="Ensembl" id="ENSFCTP00005010884.1"/>
    </source>
</evidence>
<evidence type="ECO:0000313" key="4">
    <source>
        <dbReference type="Proteomes" id="UP000823872"/>
    </source>
</evidence>
<reference evidence="3" key="3">
    <citation type="submission" date="2025-09" db="UniProtKB">
        <authorList>
            <consortium name="Ensembl"/>
        </authorList>
    </citation>
    <scope>IDENTIFICATION</scope>
    <source>
        <strain evidence="3">breed Abyssinian</strain>
    </source>
</reference>
<feature type="transmembrane region" description="Helical" evidence="2">
    <location>
        <begin position="199"/>
        <end position="221"/>
    </location>
</feature>
<reference evidence="3" key="2">
    <citation type="submission" date="2025-08" db="UniProtKB">
        <authorList>
            <consortium name="Ensembl"/>
        </authorList>
    </citation>
    <scope>IDENTIFICATION</scope>
    <source>
        <strain evidence="3">breed Abyssinian</strain>
    </source>
</reference>